<accession>A0ABV0FF77</accession>
<comment type="caution">
    <text evidence="1">The sequence shown here is derived from an EMBL/GenBank/DDBJ whole genome shotgun (WGS) entry which is preliminary data.</text>
</comment>
<name>A0ABV0FF77_9NEIS</name>
<sequence length="226" mass="25247">MNAPELHHTATIIQMIQAVLHSTTPVREALHRHGNSYRGLVASTKGPNCGSIPHESVLAGRIALMLDLAPEVMSIIPEPGYVPYPQDDQLSSYIPDYLVLLRNGQRCLIEVKYQAEAAQPENKRRYDTITPLVEQAGGLFAVFTENTLKQAGLRINLPQLERHRFEPISDVTRSWIATNMRYGARSFAEVTKELGRATVLAAIAQGLIRTDIRRMPIDSQSPLWRA</sequence>
<gene>
    <name evidence="1" type="ORF">ABGV49_16925</name>
</gene>
<dbReference type="Proteomes" id="UP001455709">
    <property type="component" value="Unassembled WGS sequence"/>
</dbReference>
<protein>
    <recommendedName>
        <fullName evidence="3">TnsA endonuclease N-terminal domain-containing protein</fullName>
    </recommendedName>
</protein>
<evidence type="ECO:0000313" key="1">
    <source>
        <dbReference type="EMBL" id="MEO2218747.1"/>
    </source>
</evidence>
<evidence type="ECO:0000313" key="2">
    <source>
        <dbReference type="Proteomes" id="UP001455709"/>
    </source>
</evidence>
<proteinExistence type="predicted"/>
<dbReference type="RefSeq" id="WP_347371475.1">
    <property type="nucleotide sequence ID" value="NZ_JBDOJC010000001.1"/>
</dbReference>
<organism evidence="1 2">
    <name type="scientific">Chromobacterium vaccinii</name>
    <dbReference type="NCBI Taxonomy" id="1108595"/>
    <lineage>
        <taxon>Bacteria</taxon>
        <taxon>Pseudomonadati</taxon>
        <taxon>Pseudomonadota</taxon>
        <taxon>Betaproteobacteria</taxon>
        <taxon>Neisseriales</taxon>
        <taxon>Chromobacteriaceae</taxon>
        <taxon>Chromobacterium</taxon>
    </lineage>
</organism>
<dbReference type="EMBL" id="JBDOJC010000001">
    <property type="protein sequence ID" value="MEO2218747.1"/>
    <property type="molecule type" value="Genomic_DNA"/>
</dbReference>
<reference evidence="1 2" key="1">
    <citation type="submission" date="2024-05" db="EMBL/GenBank/DDBJ databases">
        <authorList>
            <person name="De Oliveira J.P."/>
            <person name="Noriler S.A."/>
            <person name="De Oliveira A.G."/>
            <person name="Sipoli D.S."/>
        </authorList>
    </citation>
    <scope>NUCLEOTIDE SEQUENCE [LARGE SCALE GENOMIC DNA]</scope>
    <source>
        <strain evidence="1 2">LABIM189</strain>
    </source>
</reference>
<keyword evidence="2" id="KW-1185">Reference proteome</keyword>
<evidence type="ECO:0008006" key="3">
    <source>
        <dbReference type="Google" id="ProtNLM"/>
    </source>
</evidence>